<dbReference type="PANTHER" id="PTHR43737">
    <property type="entry name" value="BLL7424 PROTEIN"/>
    <property type="match status" value="1"/>
</dbReference>
<sequence length="468" mass="51612">MNDSKTCSRVSTLFTRRDVLQTTGCGFGWLAFSALAGTQASLDAQTADNGSPLAPKKTPLKPRAKRVIFLCMSGAPSHVDLLDYKPQLNRDSGKPGPRPGSKWLGSKWKFSQHGQSGLWMSELLPQLAKHADRMCVVSSMQTDQPAHPQAFIKLHTGTAQFVRPSLGAWTLYGLGTENQNLPGFVSLTPPSGFGGATNYGSSFLPAVYQGTRVGQSDRPIRYASVPNLTAKRTDVDQRKELDFIQSLNREKLNRDSFNPAVDGVIQSYELAFRMQREMPEVLNLSRETEATQQAYGIGSEQCDDMGRKCLLARRMVEAGVRFVEITHGNWDHHFNLNAKLKQSCDEVDQPIAALLADLAQRDLLRDTLVVWTGEFGRTPYAEGQEGRDHNTKAFSMWMAGGGVKPGIAYGRSDDYGYEAVENPVQIADLHATMLAILGLDHKSLTHRHAGRDFRLTDVKGNVISDIMA</sequence>
<dbReference type="Proteomes" id="UP000315017">
    <property type="component" value="Chromosome"/>
</dbReference>
<dbReference type="InterPro" id="IPR017850">
    <property type="entry name" value="Alkaline_phosphatase_core_sf"/>
</dbReference>
<dbReference type="EMBL" id="CP036274">
    <property type="protein sequence ID" value="QDU30790.1"/>
    <property type="molecule type" value="Genomic_DNA"/>
</dbReference>
<dbReference type="AlphaFoldDB" id="A0A517YKQ2"/>
<accession>A0A517YKQ2</accession>
<dbReference type="PANTHER" id="PTHR43737:SF1">
    <property type="entry name" value="DUF1501 DOMAIN-CONTAINING PROTEIN"/>
    <property type="match status" value="1"/>
</dbReference>
<proteinExistence type="predicted"/>
<keyword evidence="2" id="KW-1185">Reference proteome</keyword>
<name>A0A517YKQ2_9BACT</name>
<organism evidence="1 2">
    <name type="scientific">Anatilimnocola aggregata</name>
    <dbReference type="NCBI Taxonomy" id="2528021"/>
    <lineage>
        <taxon>Bacteria</taxon>
        <taxon>Pseudomonadati</taxon>
        <taxon>Planctomycetota</taxon>
        <taxon>Planctomycetia</taxon>
        <taxon>Pirellulales</taxon>
        <taxon>Pirellulaceae</taxon>
        <taxon>Anatilimnocola</taxon>
    </lineage>
</organism>
<dbReference type="OrthoDB" id="127333at2"/>
<dbReference type="Gene3D" id="3.40.720.10">
    <property type="entry name" value="Alkaline Phosphatase, subunit A"/>
    <property type="match status" value="1"/>
</dbReference>
<dbReference type="SUPFAM" id="SSF53649">
    <property type="entry name" value="Alkaline phosphatase-like"/>
    <property type="match status" value="1"/>
</dbReference>
<gene>
    <name evidence="1" type="ORF">ETAA8_59390</name>
</gene>
<dbReference type="Pfam" id="PF07394">
    <property type="entry name" value="DUF1501"/>
    <property type="match status" value="1"/>
</dbReference>
<dbReference type="RefSeq" id="WP_145096830.1">
    <property type="nucleotide sequence ID" value="NZ_CP036274.1"/>
</dbReference>
<evidence type="ECO:0000313" key="1">
    <source>
        <dbReference type="EMBL" id="QDU30790.1"/>
    </source>
</evidence>
<dbReference type="InterPro" id="IPR010869">
    <property type="entry name" value="DUF1501"/>
</dbReference>
<evidence type="ECO:0000313" key="2">
    <source>
        <dbReference type="Proteomes" id="UP000315017"/>
    </source>
</evidence>
<reference evidence="1 2" key="1">
    <citation type="submission" date="2019-02" db="EMBL/GenBank/DDBJ databases">
        <title>Deep-cultivation of Planctomycetes and their phenomic and genomic characterization uncovers novel biology.</title>
        <authorList>
            <person name="Wiegand S."/>
            <person name="Jogler M."/>
            <person name="Boedeker C."/>
            <person name="Pinto D."/>
            <person name="Vollmers J."/>
            <person name="Rivas-Marin E."/>
            <person name="Kohn T."/>
            <person name="Peeters S.H."/>
            <person name="Heuer A."/>
            <person name="Rast P."/>
            <person name="Oberbeckmann S."/>
            <person name="Bunk B."/>
            <person name="Jeske O."/>
            <person name="Meyerdierks A."/>
            <person name="Storesund J.E."/>
            <person name="Kallscheuer N."/>
            <person name="Luecker S."/>
            <person name="Lage O.M."/>
            <person name="Pohl T."/>
            <person name="Merkel B.J."/>
            <person name="Hornburger P."/>
            <person name="Mueller R.-W."/>
            <person name="Bruemmer F."/>
            <person name="Labrenz M."/>
            <person name="Spormann A.M."/>
            <person name="Op den Camp H."/>
            <person name="Overmann J."/>
            <person name="Amann R."/>
            <person name="Jetten M.S.M."/>
            <person name="Mascher T."/>
            <person name="Medema M.H."/>
            <person name="Devos D.P."/>
            <person name="Kaster A.-K."/>
            <person name="Ovreas L."/>
            <person name="Rohde M."/>
            <person name="Galperin M.Y."/>
            <person name="Jogler C."/>
        </authorList>
    </citation>
    <scope>NUCLEOTIDE SEQUENCE [LARGE SCALE GENOMIC DNA]</scope>
    <source>
        <strain evidence="1 2">ETA_A8</strain>
    </source>
</reference>
<protein>
    <recommendedName>
        <fullName evidence="3">DUF1501 domain-containing protein</fullName>
    </recommendedName>
</protein>
<evidence type="ECO:0008006" key="3">
    <source>
        <dbReference type="Google" id="ProtNLM"/>
    </source>
</evidence>
<dbReference type="KEGG" id="aagg:ETAA8_59390"/>